<feature type="transmembrane region" description="Helical" evidence="1">
    <location>
        <begin position="56"/>
        <end position="76"/>
    </location>
</feature>
<name>F0GVY9_9FIRM</name>
<evidence type="ECO:0000313" key="3">
    <source>
        <dbReference type="Proteomes" id="UP000005286"/>
    </source>
</evidence>
<dbReference type="RefSeq" id="WP_004834977.1">
    <property type="nucleotide sequence ID" value="NZ_AEXM01000026.1"/>
</dbReference>
<accession>F0GVY9</accession>
<keyword evidence="1" id="KW-1133">Transmembrane helix</keyword>
<evidence type="ECO:0000256" key="1">
    <source>
        <dbReference type="SAM" id="Phobius"/>
    </source>
</evidence>
<organism evidence="2 3">
    <name type="scientific">Anaerococcus prevotii ACS-065-V-Col13</name>
    <dbReference type="NCBI Taxonomy" id="879305"/>
    <lineage>
        <taxon>Bacteria</taxon>
        <taxon>Bacillati</taxon>
        <taxon>Bacillota</taxon>
        <taxon>Tissierellia</taxon>
        <taxon>Tissierellales</taxon>
        <taxon>Peptoniphilaceae</taxon>
        <taxon>Anaerococcus</taxon>
    </lineage>
</organism>
<proteinExistence type="predicted"/>
<gene>
    <name evidence="2" type="ORF">HMPREF9290_0355</name>
</gene>
<sequence length="120" mass="14236">MFNAIKYFLFFIITQNNEVKYEFKLSKFIINIMGIVFSAIFIILFYYLLERFNINQVLKMIIFIYLSLGALCSIPSENIYLDKKENDLTGLLIPFASYQFAFIAPIYLFKYCLKISKKED</sequence>
<comment type="caution">
    <text evidence="2">The sequence shown here is derived from an EMBL/GenBank/DDBJ whole genome shotgun (WGS) entry which is preliminary data.</text>
</comment>
<feature type="transmembrane region" description="Helical" evidence="1">
    <location>
        <begin position="88"/>
        <end position="109"/>
    </location>
</feature>
<keyword evidence="3" id="KW-1185">Reference proteome</keyword>
<dbReference type="AlphaFoldDB" id="F0GVY9"/>
<dbReference type="eggNOG" id="ENOG5030GJB">
    <property type="taxonomic scope" value="Bacteria"/>
</dbReference>
<dbReference type="EMBL" id="AEXM01000026">
    <property type="protein sequence ID" value="EGC81931.1"/>
    <property type="molecule type" value="Genomic_DNA"/>
</dbReference>
<keyword evidence="1" id="KW-0472">Membrane</keyword>
<evidence type="ECO:0000313" key="2">
    <source>
        <dbReference type="EMBL" id="EGC81931.1"/>
    </source>
</evidence>
<dbReference type="Proteomes" id="UP000005286">
    <property type="component" value="Unassembled WGS sequence"/>
</dbReference>
<keyword evidence="1" id="KW-0812">Transmembrane</keyword>
<feature type="transmembrane region" description="Helical" evidence="1">
    <location>
        <begin position="28"/>
        <end position="49"/>
    </location>
</feature>
<reference evidence="2 3" key="1">
    <citation type="submission" date="2011-01" db="EMBL/GenBank/DDBJ databases">
        <authorList>
            <person name="Durkin A.S."/>
            <person name="Madupu R."/>
            <person name="Torralba M."/>
            <person name="Gillis M."/>
            <person name="Methe B."/>
            <person name="Sutton G."/>
            <person name="Nelson K.E."/>
        </authorList>
    </citation>
    <scope>NUCLEOTIDE SEQUENCE [LARGE SCALE GENOMIC DNA]</scope>
    <source>
        <strain evidence="2 3">ACS-065-V-Col13</strain>
    </source>
</reference>
<protein>
    <submittedName>
        <fullName evidence="2">Conserved domain protein</fullName>
    </submittedName>
</protein>